<dbReference type="SUPFAM" id="SSF89095">
    <property type="entry name" value="GatB/YqeY motif"/>
    <property type="match status" value="1"/>
</dbReference>
<evidence type="ECO:0000256" key="2">
    <source>
        <dbReference type="ARBA" id="ARBA00011123"/>
    </source>
</evidence>
<dbReference type="PANTHER" id="PTHR11659:SF0">
    <property type="entry name" value="GLUTAMYL-TRNA(GLN) AMIDOTRANSFERASE SUBUNIT B, MITOCHONDRIAL"/>
    <property type="match status" value="1"/>
</dbReference>
<dbReference type="AlphaFoldDB" id="A0A934QA95"/>
<protein>
    <recommendedName>
        <fullName evidence="3 11">Aspartyl/glutamyl-tRNA(Asn/Gln) amidotransferase subunit B</fullName>
        <shortName evidence="11">Asp/Glu-ADT subunit B</shortName>
        <ecNumber evidence="11">6.3.5.-</ecNumber>
    </recommendedName>
</protein>
<comment type="catalytic activity">
    <reaction evidence="10 11">
        <text>L-glutamyl-tRNA(Gln) + L-glutamine + ATP + H2O = L-glutaminyl-tRNA(Gln) + L-glutamate + ADP + phosphate + H(+)</text>
        <dbReference type="Rhea" id="RHEA:17521"/>
        <dbReference type="Rhea" id="RHEA-COMP:9681"/>
        <dbReference type="Rhea" id="RHEA-COMP:9684"/>
        <dbReference type="ChEBI" id="CHEBI:15377"/>
        <dbReference type="ChEBI" id="CHEBI:15378"/>
        <dbReference type="ChEBI" id="CHEBI:29985"/>
        <dbReference type="ChEBI" id="CHEBI:30616"/>
        <dbReference type="ChEBI" id="CHEBI:43474"/>
        <dbReference type="ChEBI" id="CHEBI:58359"/>
        <dbReference type="ChEBI" id="CHEBI:78520"/>
        <dbReference type="ChEBI" id="CHEBI:78521"/>
        <dbReference type="ChEBI" id="CHEBI:456216"/>
    </reaction>
</comment>
<evidence type="ECO:0000256" key="9">
    <source>
        <dbReference type="ARBA" id="ARBA00047380"/>
    </source>
</evidence>
<comment type="function">
    <text evidence="8 11">Allows the formation of correctly charged Asn-tRNA(Asn) or Gln-tRNA(Gln) through the transamidation of misacylated Asp-tRNA(Asn) or Glu-tRNA(Gln) in organisms which lack either or both of asparaginyl-tRNA or glutaminyl-tRNA synthetases. The reaction takes place in the presence of glutamine and ATP through an activated phospho-Asp-tRNA(Asn) or phospho-Glu-tRNA(Gln).</text>
</comment>
<dbReference type="NCBIfam" id="NF004014">
    <property type="entry name" value="PRK05477.1-4"/>
    <property type="match status" value="1"/>
</dbReference>
<dbReference type="GO" id="GO:0070681">
    <property type="term" value="P:glutaminyl-tRNAGln biosynthesis via transamidation"/>
    <property type="evidence" value="ECO:0007669"/>
    <property type="project" value="TreeGrafter"/>
</dbReference>
<dbReference type="NCBIfam" id="NF004013">
    <property type="entry name" value="PRK05477.1-3"/>
    <property type="match status" value="1"/>
</dbReference>
<dbReference type="InterPro" id="IPR004413">
    <property type="entry name" value="GatB"/>
</dbReference>
<evidence type="ECO:0000256" key="6">
    <source>
        <dbReference type="ARBA" id="ARBA00022840"/>
    </source>
</evidence>
<evidence type="ECO:0000256" key="4">
    <source>
        <dbReference type="ARBA" id="ARBA00022598"/>
    </source>
</evidence>
<keyword evidence="5 11" id="KW-0547">Nucleotide-binding</keyword>
<dbReference type="InterPro" id="IPR006075">
    <property type="entry name" value="Asn/Gln-tRNA_Trfase_suB/E_cat"/>
</dbReference>
<keyword evidence="4 11" id="KW-0436">Ligase</keyword>
<dbReference type="Gene3D" id="1.10.10.410">
    <property type="match status" value="1"/>
</dbReference>
<feature type="domain" description="Asn/Gln amidotransferase" evidence="12">
    <location>
        <begin position="356"/>
        <end position="502"/>
    </location>
</feature>
<dbReference type="PROSITE" id="PS01234">
    <property type="entry name" value="GATB"/>
    <property type="match status" value="1"/>
</dbReference>
<evidence type="ECO:0000256" key="7">
    <source>
        <dbReference type="ARBA" id="ARBA00022917"/>
    </source>
</evidence>
<gene>
    <name evidence="11 13" type="primary">gatB</name>
    <name evidence="13" type="ORF">JD276_13495</name>
</gene>
<reference evidence="13" key="1">
    <citation type="submission" date="2020-12" db="EMBL/GenBank/DDBJ databases">
        <title>Leucobacter sp. CAS1, isolated from Chromium sludge.</title>
        <authorList>
            <person name="Xu Z."/>
        </authorList>
    </citation>
    <scope>NUCLEOTIDE SEQUENCE</scope>
    <source>
        <strain evidence="13">CSA1</strain>
    </source>
</reference>
<dbReference type="RefSeq" id="WP_200116185.1">
    <property type="nucleotide sequence ID" value="NZ_JAEHOH010000020.1"/>
</dbReference>
<evidence type="ECO:0000256" key="8">
    <source>
        <dbReference type="ARBA" id="ARBA00024799"/>
    </source>
</evidence>
<dbReference type="GO" id="GO:0005524">
    <property type="term" value="F:ATP binding"/>
    <property type="evidence" value="ECO:0007669"/>
    <property type="project" value="UniProtKB-KW"/>
</dbReference>
<evidence type="ECO:0000256" key="3">
    <source>
        <dbReference type="ARBA" id="ARBA00016923"/>
    </source>
</evidence>
<comment type="catalytic activity">
    <reaction evidence="9 11">
        <text>L-aspartyl-tRNA(Asn) + L-glutamine + ATP + H2O = L-asparaginyl-tRNA(Asn) + L-glutamate + ADP + phosphate + 2 H(+)</text>
        <dbReference type="Rhea" id="RHEA:14513"/>
        <dbReference type="Rhea" id="RHEA-COMP:9674"/>
        <dbReference type="Rhea" id="RHEA-COMP:9677"/>
        <dbReference type="ChEBI" id="CHEBI:15377"/>
        <dbReference type="ChEBI" id="CHEBI:15378"/>
        <dbReference type="ChEBI" id="CHEBI:29985"/>
        <dbReference type="ChEBI" id="CHEBI:30616"/>
        <dbReference type="ChEBI" id="CHEBI:43474"/>
        <dbReference type="ChEBI" id="CHEBI:58359"/>
        <dbReference type="ChEBI" id="CHEBI:78515"/>
        <dbReference type="ChEBI" id="CHEBI:78516"/>
        <dbReference type="ChEBI" id="CHEBI:456216"/>
    </reaction>
</comment>
<proteinExistence type="inferred from homology"/>
<comment type="subunit">
    <text evidence="2 11">Heterotrimer of A, B and C subunits.</text>
</comment>
<dbReference type="NCBIfam" id="NF004012">
    <property type="entry name" value="PRK05477.1-2"/>
    <property type="match status" value="1"/>
</dbReference>
<keyword evidence="6 11" id="KW-0067">ATP-binding</keyword>
<dbReference type="GO" id="GO:0050567">
    <property type="term" value="F:glutaminyl-tRNA synthase (glutamine-hydrolyzing) activity"/>
    <property type="evidence" value="ECO:0007669"/>
    <property type="project" value="UniProtKB-UniRule"/>
</dbReference>
<dbReference type="NCBIfam" id="TIGR00133">
    <property type="entry name" value="gatB"/>
    <property type="match status" value="1"/>
</dbReference>
<dbReference type="SMART" id="SM00845">
    <property type="entry name" value="GatB_Yqey"/>
    <property type="match status" value="1"/>
</dbReference>
<evidence type="ECO:0000256" key="11">
    <source>
        <dbReference type="HAMAP-Rule" id="MF_00121"/>
    </source>
</evidence>
<evidence type="ECO:0000313" key="14">
    <source>
        <dbReference type="Proteomes" id="UP000608530"/>
    </source>
</evidence>
<evidence type="ECO:0000256" key="5">
    <source>
        <dbReference type="ARBA" id="ARBA00022741"/>
    </source>
</evidence>
<dbReference type="InterPro" id="IPR017958">
    <property type="entry name" value="Gln-tRNA_amidoTrfase_suB_CS"/>
</dbReference>
<dbReference type="InterPro" id="IPR014746">
    <property type="entry name" value="Gln_synth/guanido_kin_cat_dom"/>
</dbReference>
<dbReference type="InterPro" id="IPR023168">
    <property type="entry name" value="GatB_Yqey_C_2"/>
</dbReference>
<dbReference type="PANTHER" id="PTHR11659">
    <property type="entry name" value="GLUTAMYL-TRNA GLN AMIDOTRANSFERASE SUBUNIT B MITOCHONDRIAL AND PROKARYOTIC PET112-RELATED"/>
    <property type="match status" value="1"/>
</dbReference>
<sequence length="504" mass="54279">MAQTTLMDFDAALELFEPVIGLEVHVELNTRTKMFSTAPNVFGSDPNTNLAPVCLGLPGSLPVLNEQAVRYSISLGLALGCEIAERSGFARKNYFYPDMGKNYQISQYDDPIAHDGSVEIELASGRVVHVPIERAHMEEDAGKLNHVGGSTGRIQGAEYSLVDYNRAGVPLVEIVTRPIFGGEGDTPEIAAAYVSTIRDIVVALGISDARMERGNIRCDANVSLRRRVPAGGPAQPLGTRTETKNVNSLRSVERAVRHEIQRQAAILEGGGSIVQETRHWHEDTGETSPGRPKSDADDYRYFPEPDLAPLTPSRELVEELRAELPEHPTLRRRRLRADWGFTALEFQDVVNSGLLGAVEETVAAGVPSQTARKWWTGEIARIANERSAVSSDLITPAQLASVVALVDEGTLNDKLARQVIQGIIDGEGTAQEIVAARGLAIVSDDGALIEAVDAALAQQPDVLAKIRDGKVQAAGAIIGAVMKAMRGQADAARVRELVLQRAAG</sequence>
<dbReference type="InterPro" id="IPR017959">
    <property type="entry name" value="Asn/Gln-tRNA_amidoTrfase_suB/E"/>
</dbReference>
<dbReference type="Proteomes" id="UP000608530">
    <property type="component" value="Unassembled WGS sequence"/>
</dbReference>
<dbReference type="InterPro" id="IPR018027">
    <property type="entry name" value="Asn/Gln_amidotransferase"/>
</dbReference>
<organism evidence="13 14">
    <name type="scientific">Leucobacter chromiisoli</name>
    <dbReference type="NCBI Taxonomy" id="2796471"/>
    <lineage>
        <taxon>Bacteria</taxon>
        <taxon>Bacillati</taxon>
        <taxon>Actinomycetota</taxon>
        <taxon>Actinomycetes</taxon>
        <taxon>Micrococcales</taxon>
        <taxon>Microbacteriaceae</taxon>
        <taxon>Leucobacter</taxon>
    </lineage>
</organism>
<dbReference type="SUPFAM" id="SSF55931">
    <property type="entry name" value="Glutamine synthetase/guanido kinase"/>
    <property type="match status" value="1"/>
</dbReference>
<evidence type="ECO:0000256" key="10">
    <source>
        <dbReference type="ARBA" id="ARBA00047913"/>
    </source>
</evidence>
<accession>A0A934QA95</accession>
<comment type="caution">
    <text evidence="13">The sequence shown here is derived from an EMBL/GenBank/DDBJ whole genome shotgun (WGS) entry which is preliminary data.</text>
</comment>
<comment type="similarity">
    <text evidence="1 11">Belongs to the GatB/GatE family. GatB subfamily.</text>
</comment>
<dbReference type="EMBL" id="JAEHOH010000020">
    <property type="protein sequence ID" value="MBK0420046.1"/>
    <property type="molecule type" value="Genomic_DNA"/>
</dbReference>
<keyword evidence="7 11" id="KW-0648">Protein biosynthesis</keyword>
<dbReference type="InterPro" id="IPR003789">
    <property type="entry name" value="Asn/Gln_tRNA_amidoTrase-B-like"/>
</dbReference>
<dbReference type="HAMAP" id="MF_00121">
    <property type="entry name" value="GatB"/>
    <property type="match status" value="1"/>
</dbReference>
<dbReference type="GO" id="GO:0006412">
    <property type="term" value="P:translation"/>
    <property type="evidence" value="ECO:0007669"/>
    <property type="project" value="UniProtKB-UniRule"/>
</dbReference>
<dbReference type="Pfam" id="PF02934">
    <property type="entry name" value="GatB_N"/>
    <property type="match status" value="1"/>
</dbReference>
<evidence type="ECO:0000259" key="12">
    <source>
        <dbReference type="SMART" id="SM00845"/>
    </source>
</evidence>
<evidence type="ECO:0000256" key="1">
    <source>
        <dbReference type="ARBA" id="ARBA00005306"/>
    </source>
</evidence>
<dbReference type="EC" id="6.3.5.-" evidence="11"/>
<keyword evidence="14" id="KW-1185">Reference proteome</keyword>
<name>A0A934QA95_9MICO</name>
<dbReference type="Pfam" id="PF02637">
    <property type="entry name" value="GatB_Yqey"/>
    <property type="match status" value="1"/>
</dbReference>
<evidence type="ECO:0000313" key="13">
    <source>
        <dbReference type="EMBL" id="MBK0420046.1"/>
    </source>
</evidence>